<name>A0A2N6NBS2_BEABA</name>
<reference evidence="3 4" key="1">
    <citation type="journal article" date="2016" name="Appl. Microbiol. Biotechnol.">
        <title>Characterization of T-DNA insertion mutants with decreased virulence in the entomopathogenic fungus Beauveria bassiana JEF-007.</title>
        <authorList>
            <person name="Kim S."/>
            <person name="Lee S.J."/>
            <person name="Nai Y.S."/>
            <person name="Yu J.S."/>
            <person name="Lee M.R."/>
            <person name="Yang Y.T."/>
            <person name="Kim J.S."/>
        </authorList>
    </citation>
    <scope>NUCLEOTIDE SEQUENCE [LARGE SCALE GENOMIC DNA]</scope>
    <source>
        <strain evidence="3 4">JEF-007</strain>
    </source>
</reference>
<dbReference type="GO" id="GO:0005634">
    <property type="term" value="C:nucleus"/>
    <property type="evidence" value="ECO:0007669"/>
    <property type="project" value="TreeGrafter"/>
</dbReference>
<dbReference type="AlphaFoldDB" id="A0A2N6NBS2"/>
<sequence>MQAIRHFMQQPPPRHSKAASAQLPSSILYRSPDSATVVLDIPRSLEESQVRLGEEHDARCRIYSSAAPVPPFATPEPVHGVDPDATASPAAQIDALMTAERLRSTLDALSRSYTGEYCLPRLTAPEISSPSTSSSSSSSSSLQAADSEPYIPPDAHHLHGSIYHMKPSFTQLAPKFRLIIMDPPWPNRSVRRTTARYKTARSLSDVQSLLRAVPVPAHLANDGLVAVWITNKPRIAELLRGVLAEWGLHVAAEWTWLKVTADGRPLYPLDSAWRKPWERLLVAKRVGRAAPDGLAPKTIVAVPDVHSRKPSLRGLFRDLLGPDYVGLEVFARGLTAGWWSWGDEVLKFQQPQHWHTLQNQ</sequence>
<comment type="similarity">
    <text evidence="1">Belongs to the MT-A70-like family.</text>
</comment>
<evidence type="ECO:0000256" key="1">
    <source>
        <dbReference type="PROSITE-ProRule" id="PRU00489"/>
    </source>
</evidence>
<dbReference type="InterPro" id="IPR007757">
    <property type="entry name" value="MT-A70-like"/>
</dbReference>
<proteinExistence type="inferred from homology"/>
<organism evidence="3 4">
    <name type="scientific">Beauveria bassiana</name>
    <name type="common">White muscardine disease fungus</name>
    <name type="synonym">Tritirachium shiotae</name>
    <dbReference type="NCBI Taxonomy" id="176275"/>
    <lineage>
        <taxon>Eukaryota</taxon>
        <taxon>Fungi</taxon>
        <taxon>Dikarya</taxon>
        <taxon>Ascomycota</taxon>
        <taxon>Pezizomycotina</taxon>
        <taxon>Sordariomycetes</taxon>
        <taxon>Hypocreomycetidae</taxon>
        <taxon>Hypocreales</taxon>
        <taxon>Cordycipitaceae</taxon>
        <taxon>Beauveria</taxon>
    </lineage>
</organism>
<gene>
    <name evidence="3" type="ORF">BM221_009562</name>
</gene>
<dbReference type="PROSITE" id="PS51143">
    <property type="entry name" value="MT_A70"/>
    <property type="match status" value="1"/>
</dbReference>
<evidence type="ECO:0000256" key="2">
    <source>
        <dbReference type="SAM" id="MobiDB-lite"/>
    </source>
</evidence>
<dbReference type="SUPFAM" id="SSF53335">
    <property type="entry name" value="S-adenosyl-L-methionine-dependent methyltransferases"/>
    <property type="match status" value="1"/>
</dbReference>
<feature type="region of interest" description="Disordered" evidence="2">
    <location>
        <begin position="124"/>
        <end position="150"/>
    </location>
</feature>
<dbReference type="OMA" id="WWSWGDQ"/>
<dbReference type="GO" id="GO:0008168">
    <property type="term" value="F:methyltransferase activity"/>
    <property type="evidence" value="ECO:0007669"/>
    <property type="project" value="TreeGrafter"/>
</dbReference>
<dbReference type="Pfam" id="PF05063">
    <property type="entry name" value="MT-A70"/>
    <property type="match status" value="1"/>
</dbReference>
<dbReference type="EMBL" id="MRVG01000012">
    <property type="protein sequence ID" value="PMB64721.1"/>
    <property type="molecule type" value="Genomic_DNA"/>
</dbReference>
<feature type="region of interest" description="Disordered" evidence="2">
    <location>
        <begin position="1"/>
        <end position="22"/>
    </location>
</feature>
<protein>
    <submittedName>
        <fullName evidence="3">Uncharacterized protein C22G7.07c</fullName>
    </submittedName>
</protein>
<evidence type="ECO:0000313" key="3">
    <source>
        <dbReference type="EMBL" id="PMB64721.1"/>
    </source>
</evidence>
<evidence type="ECO:0000313" key="4">
    <source>
        <dbReference type="Proteomes" id="UP000235728"/>
    </source>
</evidence>
<dbReference type="InterPro" id="IPR029063">
    <property type="entry name" value="SAM-dependent_MTases_sf"/>
</dbReference>
<feature type="compositionally biased region" description="Low complexity" evidence="2">
    <location>
        <begin position="128"/>
        <end position="141"/>
    </location>
</feature>
<dbReference type="Proteomes" id="UP000235728">
    <property type="component" value="Unassembled WGS sequence"/>
</dbReference>
<accession>A0A2N6NBS2</accession>
<comment type="caution">
    <text evidence="3">The sequence shown here is derived from an EMBL/GenBank/DDBJ whole genome shotgun (WGS) entry which is preliminary data.</text>
</comment>
<dbReference type="PANTHER" id="PTHR12829:SF4">
    <property type="entry name" value="N(6)-ADENINE-SPECIFIC METHYLTRANSFERASE METTL4"/>
    <property type="match status" value="1"/>
</dbReference>
<dbReference type="PANTHER" id="PTHR12829">
    <property type="entry name" value="N6-ADENOSINE-METHYLTRANSFERASE"/>
    <property type="match status" value="1"/>
</dbReference>